<dbReference type="InParanoid" id="A0A317XRY5"/>
<sequence>MTTNRQRCTHTRERGRLERRRVEGGGSSHEYRWIGEKEAGDEVSHQLVQDESGALRGMGGQSVNVAVRTSLCDQIDGQTKRICELTFVSKAQRRRNTSMRGVDTVTQHRTAKQKNGVCSCWSAKSSEPGQQRTGAGALFPSEKANRAKRAWKLFLYSSFLQEHPRGSSTYGLDVRERTDRSRGVEG</sequence>
<evidence type="ECO:0000313" key="3">
    <source>
        <dbReference type="Proteomes" id="UP000246740"/>
    </source>
</evidence>
<feature type="compositionally biased region" description="Basic and acidic residues" evidence="1">
    <location>
        <begin position="173"/>
        <end position="186"/>
    </location>
</feature>
<evidence type="ECO:0000256" key="1">
    <source>
        <dbReference type="SAM" id="MobiDB-lite"/>
    </source>
</evidence>
<accession>A0A317XRY5</accession>
<dbReference type="EMBL" id="KZ819193">
    <property type="protein sequence ID" value="PWZ00061.1"/>
    <property type="molecule type" value="Genomic_DNA"/>
</dbReference>
<organism evidence="2 3">
    <name type="scientific">Testicularia cyperi</name>
    <dbReference type="NCBI Taxonomy" id="1882483"/>
    <lineage>
        <taxon>Eukaryota</taxon>
        <taxon>Fungi</taxon>
        <taxon>Dikarya</taxon>
        <taxon>Basidiomycota</taxon>
        <taxon>Ustilaginomycotina</taxon>
        <taxon>Ustilaginomycetes</taxon>
        <taxon>Ustilaginales</taxon>
        <taxon>Anthracoideaceae</taxon>
        <taxon>Testicularia</taxon>
    </lineage>
</organism>
<protein>
    <submittedName>
        <fullName evidence="2">Uncharacterized protein</fullName>
    </submittedName>
</protein>
<feature type="region of interest" description="Disordered" evidence="1">
    <location>
        <begin position="163"/>
        <end position="186"/>
    </location>
</feature>
<name>A0A317XRY5_9BASI</name>
<proteinExistence type="predicted"/>
<gene>
    <name evidence="2" type="ORF">BCV70DRAFT_200230</name>
</gene>
<dbReference type="AlphaFoldDB" id="A0A317XRY5"/>
<evidence type="ECO:0000313" key="2">
    <source>
        <dbReference type="EMBL" id="PWZ00061.1"/>
    </source>
</evidence>
<keyword evidence="3" id="KW-1185">Reference proteome</keyword>
<dbReference type="Proteomes" id="UP000246740">
    <property type="component" value="Unassembled WGS sequence"/>
</dbReference>
<reference evidence="2 3" key="1">
    <citation type="journal article" date="2018" name="Mol. Biol. Evol.">
        <title>Broad Genomic Sampling Reveals a Smut Pathogenic Ancestry of the Fungal Clade Ustilaginomycotina.</title>
        <authorList>
            <person name="Kijpornyongpan T."/>
            <person name="Mondo S.J."/>
            <person name="Barry K."/>
            <person name="Sandor L."/>
            <person name="Lee J."/>
            <person name="Lipzen A."/>
            <person name="Pangilinan J."/>
            <person name="LaButti K."/>
            <person name="Hainaut M."/>
            <person name="Henrissat B."/>
            <person name="Grigoriev I.V."/>
            <person name="Spatafora J.W."/>
            <person name="Aime M.C."/>
        </authorList>
    </citation>
    <scope>NUCLEOTIDE SEQUENCE [LARGE SCALE GENOMIC DNA]</scope>
    <source>
        <strain evidence="2 3">MCA 3645</strain>
    </source>
</reference>